<keyword evidence="1" id="KW-0805">Transcription regulation</keyword>
<evidence type="ECO:0000313" key="6">
    <source>
        <dbReference type="Proteomes" id="UP000019491"/>
    </source>
</evidence>
<dbReference type="PROSITE" id="PS00041">
    <property type="entry name" value="HTH_ARAC_FAMILY_1"/>
    <property type="match status" value="1"/>
</dbReference>
<keyword evidence="2" id="KW-0238">DNA-binding</keyword>
<comment type="caution">
    <text evidence="5">The sequence shown here is derived from an EMBL/GenBank/DDBJ whole genome shotgun (WGS) entry which is preliminary data.</text>
</comment>
<dbReference type="InterPro" id="IPR020449">
    <property type="entry name" value="Tscrpt_reg_AraC-type_HTH"/>
</dbReference>
<reference evidence="5 6" key="1">
    <citation type="submission" date="2014-02" db="EMBL/GenBank/DDBJ databases">
        <title>Whole genome shotgun sequence of Rhodococcus wratislaviensis NBRC 100605.</title>
        <authorList>
            <person name="Hosoyama A."/>
            <person name="Tsuchikane K."/>
            <person name="Yoshida I."/>
            <person name="Ohji S."/>
            <person name="Ichikawa N."/>
            <person name="Yamazoe A."/>
            <person name="Fujita N."/>
        </authorList>
    </citation>
    <scope>NUCLEOTIDE SEQUENCE [LARGE SCALE GENOMIC DNA]</scope>
    <source>
        <strain evidence="5 6">NBRC 100605</strain>
    </source>
</reference>
<dbReference type="InterPro" id="IPR018062">
    <property type="entry name" value="HTH_AraC-typ_CS"/>
</dbReference>
<dbReference type="OrthoDB" id="9799345at2"/>
<protein>
    <submittedName>
        <fullName evidence="5">Putative AraC family transcriptional regulator</fullName>
    </submittedName>
</protein>
<evidence type="ECO:0000259" key="4">
    <source>
        <dbReference type="PROSITE" id="PS01124"/>
    </source>
</evidence>
<dbReference type="PANTHER" id="PTHR46796">
    <property type="entry name" value="HTH-TYPE TRANSCRIPTIONAL ACTIVATOR RHAS-RELATED"/>
    <property type="match status" value="1"/>
</dbReference>
<name>X0Q6N2_RHOWR</name>
<evidence type="ECO:0000256" key="3">
    <source>
        <dbReference type="ARBA" id="ARBA00023163"/>
    </source>
</evidence>
<accession>X0Q6N2</accession>
<dbReference type="SUPFAM" id="SSF46689">
    <property type="entry name" value="Homeodomain-like"/>
    <property type="match status" value="1"/>
</dbReference>
<dbReference type="PRINTS" id="PR00032">
    <property type="entry name" value="HTHARAC"/>
</dbReference>
<dbReference type="InterPro" id="IPR050204">
    <property type="entry name" value="AraC_XylS_family_regulators"/>
</dbReference>
<dbReference type="GO" id="GO:0003700">
    <property type="term" value="F:DNA-binding transcription factor activity"/>
    <property type="evidence" value="ECO:0007669"/>
    <property type="project" value="InterPro"/>
</dbReference>
<dbReference type="Pfam" id="PF12833">
    <property type="entry name" value="HTH_18"/>
    <property type="match status" value="1"/>
</dbReference>
<organism evidence="5 6">
    <name type="scientific">Rhodococcus wratislaviensis NBRC 100605</name>
    <dbReference type="NCBI Taxonomy" id="1219028"/>
    <lineage>
        <taxon>Bacteria</taxon>
        <taxon>Bacillati</taxon>
        <taxon>Actinomycetota</taxon>
        <taxon>Actinomycetes</taxon>
        <taxon>Mycobacteriales</taxon>
        <taxon>Nocardiaceae</taxon>
        <taxon>Rhodococcus</taxon>
    </lineage>
</organism>
<dbReference type="Proteomes" id="UP000019491">
    <property type="component" value="Unassembled WGS sequence"/>
</dbReference>
<evidence type="ECO:0000313" key="5">
    <source>
        <dbReference type="EMBL" id="GAF47002.1"/>
    </source>
</evidence>
<dbReference type="GO" id="GO:0043565">
    <property type="term" value="F:sequence-specific DNA binding"/>
    <property type="evidence" value="ECO:0007669"/>
    <property type="project" value="InterPro"/>
</dbReference>
<proteinExistence type="predicted"/>
<feature type="domain" description="HTH araC/xylS-type" evidence="4">
    <location>
        <begin position="209"/>
        <end position="310"/>
    </location>
</feature>
<sequence length="317" mass="34307">MQAKMWCGDADVNRVTDSWSEIMSTEFGGLAPRLASDAPVTGTMQAVVLGAVEAFTISGTPQVLSRSPRAARRNPSESLKLCAVKTGRAVLHQGDRELVVDRGRAVMYDVALPYELSFTDTWSCSVVTFPRHSFVLTPNEIRECLERTYDVRAGSGALLEHFVTTAVAEGADVDPSAATLLGDAGMSLVSAVLTAPETRSAPPSSAVREQILRHVRRNLADPGLSVGSIASALHMSPRTLQRIFADYGHTLSAVIRRERLASVHRDLTNPNLLDRTISSLASRYGFYDAPAFTRAFRAEYGTTPSDARHQALPHTVA</sequence>
<dbReference type="PROSITE" id="PS01124">
    <property type="entry name" value="HTH_ARAC_FAMILY_2"/>
    <property type="match status" value="1"/>
</dbReference>
<dbReference type="AlphaFoldDB" id="X0Q6N2"/>
<dbReference type="InterPro" id="IPR035418">
    <property type="entry name" value="AraC-bd_2"/>
</dbReference>
<evidence type="ECO:0000256" key="1">
    <source>
        <dbReference type="ARBA" id="ARBA00023015"/>
    </source>
</evidence>
<dbReference type="EMBL" id="BAWF01000036">
    <property type="protein sequence ID" value="GAF47002.1"/>
    <property type="molecule type" value="Genomic_DNA"/>
</dbReference>
<gene>
    <name evidence="5" type="ORF">RW1_036_00270</name>
</gene>
<dbReference type="InterPro" id="IPR018060">
    <property type="entry name" value="HTH_AraC"/>
</dbReference>
<evidence type="ECO:0000256" key="2">
    <source>
        <dbReference type="ARBA" id="ARBA00023125"/>
    </source>
</evidence>
<dbReference type="Pfam" id="PF14525">
    <property type="entry name" value="AraC_binding_2"/>
    <property type="match status" value="1"/>
</dbReference>
<dbReference type="SMART" id="SM00342">
    <property type="entry name" value="HTH_ARAC"/>
    <property type="match status" value="1"/>
</dbReference>
<keyword evidence="6" id="KW-1185">Reference proteome</keyword>
<keyword evidence="3" id="KW-0804">Transcription</keyword>
<dbReference type="Gene3D" id="1.10.10.60">
    <property type="entry name" value="Homeodomain-like"/>
    <property type="match status" value="1"/>
</dbReference>
<dbReference type="InterPro" id="IPR009057">
    <property type="entry name" value="Homeodomain-like_sf"/>
</dbReference>
<dbReference type="PANTHER" id="PTHR46796:SF6">
    <property type="entry name" value="ARAC SUBFAMILY"/>
    <property type="match status" value="1"/>
</dbReference>